<sequence>MPDHVRLYVGNLPYQAQPEDVPALFETHNLSLAKLDMSMDPFSGRYPSYCFVELPSCEDASRAMQDVAGQLIMNRPVKIKPATKGHVQNSEWNINCVTE</sequence>
<dbReference type="Proteomes" id="UP001186974">
    <property type="component" value="Unassembled WGS sequence"/>
</dbReference>
<gene>
    <name evidence="1" type="ORF">LTS18_007124</name>
</gene>
<name>A0ACC3DPP6_9PEZI</name>
<organism evidence="1 2">
    <name type="scientific">Coniosporium uncinatum</name>
    <dbReference type="NCBI Taxonomy" id="93489"/>
    <lineage>
        <taxon>Eukaryota</taxon>
        <taxon>Fungi</taxon>
        <taxon>Dikarya</taxon>
        <taxon>Ascomycota</taxon>
        <taxon>Pezizomycotina</taxon>
        <taxon>Dothideomycetes</taxon>
        <taxon>Dothideomycetes incertae sedis</taxon>
        <taxon>Coniosporium</taxon>
    </lineage>
</organism>
<keyword evidence="2" id="KW-1185">Reference proteome</keyword>
<proteinExistence type="predicted"/>
<comment type="caution">
    <text evidence="1">The sequence shown here is derived from an EMBL/GenBank/DDBJ whole genome shotgun (WGS) entry which is preliminary data.</text>
</comment>
<dbReference type="EMBL" id="JAWDJW010001767">
    <property type="protein sequence ID" value="KAK3078589.1"/>
    <property type="molecule type" value="Genomic_DNA"/>
</dbReference>
<evidence type="ECO:0000313" key="1">
    <source>
        <dbReference type="EMBL" id="KAK3078589.1"/>
    </source>
</evidence>
<evidence type="ECO:0000313" key="2">
    <source>
        <dbReference type="Proteomes" id="UP001186974"/>
    </source>
</evidence>
<accession>A0ACC3DPP6</accession>
<protein>
    <submittedName>
        <fullName evidence="1">Uncharacterized protein</fullName>
    </submittedName>
</protein>
<reference evidence="1" key="1">
    <citation type="submission" date="2024-09" db="EMBL/GenBank/DDBJ databases">
        <title>Black Yeasts Isolated from many extreme environments.</title>
        <authorList>
            <person name="Coleine C."/>
            <person name="Stajich J.E."/>
            <person name="Selbmann L."/>
        </authorList>
    </citation>
    <scope>NUCLEOTIDE SEQUENCE</scope>
    <source>
        <strain evidence="1">CCFEE 5737</strain>
    </source>
</reference>
<feature type="non-terminal residue" evidence="1">
    <location>
        <position position="99"/>
    </location>
</feature>